<keyword evidence="1" id="KW-0812">Transmembrane</keyword>
<sequence length="964" mass="105804">MPQLLPKSGQSLQVWLTVLISVLVLATAAALGFFYYRAMQSQLTLAQHNLFRATSTLITSNIEQSGAGAAATTNLLAHSALAETYSMEERVLYTGQLVAVLRGNPALQAVYMAYPNGDFFLLRRLDDAARQALPDAGPKARWARQLVQQQPDGVAEQRFSFLDDALNSVQPELVLRRVYDPRQRPWYQQAVASHGAAATEPYRFSTTGLIGLTYAHQNGDASAVAGADLRLLTLGTILRQNLPSAAAQMAIVNTTHDILVSTHTDERDPRPVKLGESTPSALATLGTQWHPGTPPPAVIEWQGQQWHVAVSALPGGSHQQLVMVMPEHELFAAGRAVAERAAWIPLLILLLMLPLGWLLSRLLSQPLRQLVAASGRIQSLDFSDSSLPPSPVRELNELMAASEAMKVTIRDFIGLSRDMVAENALEQLLGTVLQSTMHALPAQRGGLWLMDGAQLAPSISRDEHEQPLQLGKLPLDDALLLDTLAASAPQQIAANPALIPVEMRSLLGEDTRQLILLPLRLESQELLGLLVLASSESIAHTQSGHRINYLQALVGFAAIAIDNRRLASALQQLMNALVELIAGAIDAKSPYTGGHCQRVPELAQALAEAAHQSQQGPFAGFQLSAADREALYIASWLHDCGKVTTPEYVVDKATKLETLYDRIHEIRMRFELLKRDADVAYWQGLAAGEDAARLKEQCQQQKAQLDDDFAFVARCNLGGEFMDDADLARLQQIAGRRWTRTLDDRLGLGPMEQARLAGIAAPSLPVEENLLADKPEHRIARSGADTLPADKRWGFKVKVPELLYHKGELTNLSVRRGTLTEEERYKINAHITETIKMLHALPFPAHLAHVPEIAGGHHERIDGKGYPRGLHGHEMSVLARVMAIADVFEALTAADRPYKPAKPLSEALQIMRKMAEDGHLDPELYQLFLDSGIWRHYAGRYLAAAQADVADSHAYRPRQSLHQH</sequence>
<dbReference type="CDD" id="cd00077">
    <property type="entry name" value="HDc"/>
    <property type="match status" value="1"/>
</dbReference>
<reference evidence="4 5" key="1">
    <citation type="submission" date="2018-10" db="EMBL/GenBank/DDBJ databases">
        <title>Genomic Encyclopedia of Type Strains, Phase IV (KMG-IV): sequencing the most valuable type-strain genomes for metagenomic binning, comparative biology and taxonomic classification.</title>
        <authorList>
            <person name="Goeker M."/>
        </authorList>
    </citation>
    <scope>NUCLEOTIDE SEQUENCE [LARGE SCALE GENOMIC DNA]</scope>
    <source>
        <strain evidence="4 5">DSM 3303</strain>
    </source>
</reference>
<dbReference type="Pfam" id="PF01590">
    <property type="entry name" value="GAF"/>
    <property type="match status" value="1"/>
</dbReference>
<evidence type="ECO:0000259" key="3">
    <source>
        <dbReference type="PROSITE" id="PS51832"/>
    </source>
</evidence>
<dbReference type="Gene3D" id="3.30.450.20">
    <property type="entry name" value="PAS domain"/>
    <property type="match status" value="1"/>
</dbReference>
<dbReference type="SMART" id="SM00471">
    <property type="entry name" value="HDc"/>
    <property type="match status" value="1"/>
</dbReference>
<keyword evidence="1" id="KW-1133">Transmembrane helix</keyword>
<dbReference type="PANTHER" id="PTHR43155:SF2">
    <property type="entry name" value="CYCLIC DI-GMP PHOSPHODIESTERASE PA4108"/>
    <property type="match status" value="1"/>
</dbReference>
<dbReference type="SUPFAM" id="SSF109604">
    <property type="entry name" value="HD-domain/PDEase-like"/>
    <property type="match status" value="2"/>
</dbReference>
<dbReference type="RefSeq" id="WP_147424466.1">
    <property type="nucleotide sequence ID" value="NZ_RBID01000013.1"/>
</dbReference>
<proteinExistence type="predicted"/>
<dbReference type="GO" id="GO:0008081">
    <property type="term" value="F:phosphoric diester hydrolase activity"/>
    <property type="evidence" value="ECO:0007669"/>
    <property type="project" value="UniProtKB-ARBA"/>
</dbReference>
<evidence type="ECO:0000256" key="1">
    <source>
        <dbReference type="SAM" id="Phobius"/>
    </source>
</evidence>
<dbReference type="GO" id="GO:0007165">
    <property type="term" value="P:signal transduction"/>
    <property type="evidence" value="ECO:0007669"/>
    <property type="project" value="InterPro"/>
</dbReference>
<protein>
    <submittedName>
        <fullName evidence="4">HD-GYP domain-containing protein (C-di-GMP phosphodiesterase class II)</fullName>
    </submittedName>
</protein>
<feature type="domain" description="HD-GYP" evidence="3">
    <location>
        <begin position="735"/>
        <end position="944"/>
    </location>
</feature>
<dbReference type="SUPFAM" id="SSF103190">
    <property type="entry name" value="Sensory domain-like"/>
    <property type="match status" value="1"/>
</dbReference>
<dbReference type="GO" id="GO:0016020">
    <property type="term" value="C:membrane"/>
    <property type="evidence" value="ECO:0007669"/>
    <property type="project" value="InterPro"/>
</dbReference>
<name>A0A495BGM6_VOGIN</name>
<dbReference type="AlphaFoldDB" id="A0A495BGM6"/>
<dbReference type="InterPro" id="IPR029016">
    <property type="entry name" value="GAF-like_dom_sf"/>
</dbReference>
<evidence type="ECO:0000313" key="5">
    <source>
        <dbReference type="Proteomes" id="UP000279384"/>
    </source>
</evidence>
<dbReference type="EMBL" id="RBID01000013">
    <property type="protein sequence ID" value="RKQ59971.1"/>
    <property type="molecule type" value="Genomic_DNA"/>
</dbReference>
<evidence type="ECO:0000313" key="4">
    <source>
        <dbReference type="EMBL" id="RKQ59971.1"/>
    </source>
</evidence>
<dbReference type="SMART" id="SM00065">
    <property type="entry name" value="GAF"/>
    <property type="match status" value="1"/>
</dbReference>
<dbReference type="InterPro" id="IPR037522">
    <property type="entry name" value="HD_GYP_dom"/>
</dbReference>
<dbReference type="PROSITE" id="PS51832">
    <property type="entry name" value="HD_GYP"/>
    <property type="match status" value="1"/>
</dbReference>
<dbReference type="Pfam" id="PF13487">
    <property type="entry name" value="HD_5"/>
    <property type="match status" value="1"/>
</dbReference>
<dbReference type="PANTHER" id="PTHR43155">
    <property type="entry name" value="CYCLIC DI-GMP PHOSPHODIESTERASE PA4108-RELATED"/>
    <property type="match status" value="1"/>
</dbReference>
<dbReference type="InterPro" id="IPR003018">
    <property type="entry name" value="GAF"/>
</dbReference>
<dbReference type="InterPro" id="IPR003660">
    <property type="entry name" value="HAMP_dom"/>
</dbReference>
<gene>
    <name evidence="4" type="ORF">C8E02_1313</name>
</gene>
<organism evidence="4 5">
    <name type="scientific">Vogesella indigofera</name>
    <name type="common">Pseudomonas indigofera</name>
    <dbReference type="NCBI Taxonomy" id="45465"/>
    <lineage>
        <taxon>Bacteria</taxon>
        <taxon>Pseudomonadati</taxon>
        <taxon>Pseudomonadota</taxon>
        <taxon>Betaproteobacteria</taxon>
        <taxon>Neisseriales</taxon>
        <taxon>Chromobacteriaceae</taxon>
        <taxon>Vogesella</taxon>
    </lineage>
</organism>
<feature type="domain" description="HAMP" evidence="2">
    <location>
        <begin position="361"/>
        <end position="414"/>
    </location>
</feature>
<feature type="transmembrane region" description="Helical" evidence="1">
    <location>
        <begin position="341"/>
        <end position="359"/>
    </location>
</feature>
<dbReference type="Gene3D" id="1.10.3210.10">
    <property type="entry name" value="Hypothetical protein af1432"/>
    <property type="match status" value="2"/>
</dbReference>
<dbReference type="InterPro" id="IPR029151">
    <property type="entry name" value="Sensor-like_sf"/>
</dbReference>
<keyword evidence="1" id="KW-0472">Membrane</keyword>
<comment type="caution">
    <text evidence="4">The sequence shown here is derived from an EMBL/GenBank/DDBJ whole genome shotgun (WGS) entry which is preliminary data.</text>
</comment>
<evidence type="ECO:0000259" key="2">
    <source>
        <dbReference type="PROSITE" id="PS50885"/>
    </source>
</evidence>
<dbReference type="InterPro" id="IPR003607">
    <property type="entry name" value="HD/PDEase_dom"/>
</dbReference>
<feature type="transmembrane region" description="Helical" evidence="1">
    <location>
        <begin position="12"/>
        <end position="36"/>
    </location>
</feature>
<dbReference type="Gene3D" id="6.10.340.10">
    <property type="match status" value="1"/>
</dbReference>
<dbReference type="PROSITE" id="PS50885">
    <property type="entry name" value="HAMP"/>
    <property type="match status" value="1"/>
</dbReference>
<accession>A0A495BGM6</accession>
<dbReference type="SUPFAM" id="SSF55781">
    <property type="entry name" value="GAF domain-like"/>
    <property type="match status" value="1"/>
</dbReference>
<dbReference type="Proteomes" id="UP000279384">
    <property type="component" value="Unassembled WGS sequence"/>
</dbReference>
<dbReference type="Gene3D" id="3.30.450.40">
    <property type="match status" value="1"/>
</dbReference>